<dbReference type="InterPro" id="IPR017946">
    <property type="entry name" value="PLC-like_Pdiesterase_TIM-brl"/>
</dbReference>
<evidence type="ECO:0000313" key="3">
    <source>
        <dbReference type="Proteomes" id="UP000440004"/>
    </source>
</evidence>
<evidence type="ECO:0000259" key="1">
    <source>
        <dbReference type="PROSITE" id="PS51704"/>
    </source>
</evidence>
<dbReference type="PROSITE" id="PS51704">
    <property type="entry name" value="GP_PDE"/>
    <property type="match status" value="1"/>
</dbReference>
<dbReference type="Pfam" id="PF03009">
    <property type="entry name" value="GDPD"/>
    <property type="match status" value="1"/>
</dbReference>
<dbReference type="EMBL" id="WHNX01000022">
    <property type="protein sequence ID" value="MPW26630.1"/>
    <property type="molecule type" value="Genomic_DNA"/>
</dbReference>
<dbReference type="SUPFAM" id="SSF51695">
    <property type="entry name" value="PLC-like phosphodiesterases"/>
    <property type="match status" value="1"/>
</dbReference>
<keyword evidence="3" id="KW-1185">Reference proteome</keyword>
<dbReference type="PANTHER" id="PTHR46211:SF1">
    <property type="entry name" value="GLYCEROPHOSPHODIESTER PHOSPHODIESTERASE, CYTOPLASMIC"/>
    <property type="match status" value="1"/>
</dbReference>
<reference evidence="2 3" key="1">
    <citation type="submission" date="2019-10" db="EMBL/GenBank/DDBJ databases">
        <title>Alkalibaculum tamaniensis sp.nov., a new alkaliphilic acetogen, isolated on methoxylated aromatics from a mud volcano.</title>
        <authorList>
            <person name="Khomyakova M.A."/>
            <person name="Merkel A.Y."/>
            <person name="Bonch-Osmolovskaya E.A."/>
            <person name="Slobodkin A.I."/>
        </authorList>
    </citation>
    <scope>NUCLEOTIDE SEQUENCE [LARGE SCALE GENOMIC DNA]</scope>
    <source>
        <strain evidence="2 3">M08DMB</strain>
    </source>
</reference>
<sequence>MDRTIIYAHRGASGYSPENTISSFHKGIELGANGIELDVHLSKDGEIIVCHDGKVNRTTNGRGYIRELNLKQLKKLDAGSWFSKKYKGEKLPTLKEVFEVFNKEKMLINIEIKNIPFIYPDIEKKVIELVESFNAVNRVTISSFNHYSLLEIKKINPKIKTGALYMAGLIRPWKYAQDIGVDAINTYMYNIIAMPSLVKQSIDNGIEVNAFTVNELIHIKKILETNLTGIITDFPDRVVMVRGKMSNKP</sequence>
<proteinExistence type="predicted"/>
<dbReference type="AlphaFoldDB" id="A0A6A7KAU1"/>
<organism evidence="2 3">
    <name type="scientific">Alkalibaculum sporogenes</name>
    <dbReference type="NCBI Taxonomy" id="2655001"/>
    <lineage>
        <taxon>Bacteria</taxon>
        <taxon>Bacillati</taxon>
        <taxon>Bacillota</taxon>
        <taxon>Clostridia</taxon>
        <taxon>Eubacteriales</taxon>
        <taxon>Eubacteriaceae</taxon>
        <taxon>Alkalibaculum</taxon>
    </lineage>
</organism>
<dbReference type="PANTHER" id="PTHR46211">
    <property type="entry name" value="GLYCEROPHOSPHORYL DIESTER PHOSPHODIESTERASE"/>
    <property type="match status" value="1"/>
</dbReference>
<gene>
    <name evidence="2" type="ORF">GC105_12610</name>
</gene>
<dbReference type="GO" id="GO:0008081">
    <property type="term" value="F:phosphoric diester hydrolase activity"/>
    <property type="evidence" value="ECO:0007669"/>
    <property type="project" value="InterPro"/>
</dbReference>
<dbReference type="InterPro" id="IPR030395">
    <property type="entry name" value="GP_PDE_dom"/>
</dbReference>
<comment type="caution">
    <text evidence="2">The sequence shown here is derived from an EMBL/GenBank/DDBJ whole genome shotgun (WGS) entry which is preliminary data.</text>
</comment>
<dbReference type="RefSeq" id="WP_152805321.1">
    <property type="nucleotide sequence ID" value="NZ_WHNX01000022.1"/>
</dbReference>
<protein>
    <submittedName>
        <fullName evidence="2">Glycerophosphodiester phosphodiesterase</fullName>
    </submittedName>
</protein>
<name>A0A6A7KAU1_9FIRM</name>
<dbReference type="CDD" id="cd08563">
    <property type="entry name" value="GDPD_TtGDE_like"/>
    <property type="match status" value="1"/>
</dbReference>
<dbReference type="GO" id="GO:0006629">
    <property type="term" value="P:lipid metabolic process"/>
    <property type="evidence" value="ECO:0007669"/>
    <property type="project" value="InterPro"/>
</dbReference>
<accession>A0A6A7KAU1</accession>
<feature type="domain" description="GP-PDE" evidence="1">
    <location>
        <begin position="4"/>
        <end position="242"/>
    </location>
</feature>
<dbReference type="Gene3D" id="3.20.20.190">
    <property type="entry name" value="Phosphatidylinositol (PI) phosphodiesterase"/>
    <property type="match status" value="1"/>
</dbReference>
<dbReference type="Proteomes" id="UP000440004">
    <property type="component" value="Unassembled WGS sequence"/>
</dbReference>
<evidence type="ECO:0000313" key="2">
    <source>
        <dbReference type="EMBL" id="MPW26630.1"/>
    </source>
</evidence>